<comment type="caution">
    <text evidence="4">The sequence shown here is derived from an EMBL/GenBank/DDBJ whole genome shotgun (WGS) entry which is preliminary data.</text>
</comment>
<reference evidence="4" key="2">
    <citation type="submission" date="2020-09" db="EMBL/GenBank/DDBJ databases">
        <authorList>
            <person name="Sun Q."/>
            <person name="Zhou Y."/>
        </authorList>
    </citation>
    <scope>NUCLEOTIDE SEQUENCE</scope>
    <source>
        <strain evidence="4">CGMCC 1.12698</strain>
    </source>
</reference>
<dbReference type="PANTHER" id="PTHR41259:SF1">
    <property type="entry name" value="DOUBLE-STRAND BREAK REPAIR RAD50 ATPASE, PUTATIVE-RELATED"/>
    <property type="match status" value="1"/>
</dbReference>
<protein>
    <recommendedName>
        <fullName evidence="3">YhaN AAA domain-containing protein</fullName>
    </recommendedName>
</protein>
<keyword evidence="1" id="KW-0175">Coiled coil</keyword>
<gene>
    <name evidence="4" type="primary">yhaN</name>
    <name evidence="4" type="ORF">GCM10007140_23500</name>
</gene>
<feature type="coiled-coil region" evidence="1">
    <location>
        <begin position="509"/>
        <end position="576"/>
    </location>
</feature>
<name>A0A917ATE6_9BACI</name>
<dbReference type="InterPro" id="IPR038734">
    <property type="entry name" value="YhaN_AAA"/>
</dbReference>
<feature type="domain" description="YhaN AAA" evidence="3">
    <location>
        <begin position="1"/>
        <end position="197"/>
    </location>
</feature>
<keyword evidence="2" id="KW-0812">Transmembrane</keyword>
<dbReference type="Pfam" id="PF13514">
    <property type="entry name" value="AAA_27"/>
    <property type="match status" value="1"/>
</dbReference>
<dbReference type="RefSeq" id="WP_188388525.1">
    <property type="nucleotide sequence ID" value="NZ_BMFK01000001.1"/>
</dbReference>
<dbReference type="SUPFAM" id="SSF52540">
    <property type="entry name" value="P-loop containing nucleoside triphosphate hydrolases"/>
    <property type="match status" value="1"/>
</dbReference>
<dbReference type="PANTHER" id="PTHR41259">
    <property type="entry name" value="DOUBLE-STRAND BREAK REPAIR RAD50 ATPASE, PUTATIVE-RELATED"/>
    <property type="match status" value="1"/>
</dbReference>
<dbReference type="EMBL" id="BMFK01000001">
    <property type="protein sequence ID" value="GGE72900.1"/>
    <property type="molecule type" value="Genomic_DNA"/>
</dbReference>
<sequence length="966" mass="113384">MRIKKITVYGYGKLHDISFDLTSHLHTFFGENEAGKSTIRSFIRHILFGFPTKSHQEQRYEPKTGTNYGGSIVVETKEHGDVTIERVGRTATGDVTVYFADGKTAGEEVLSKILSGMDKQLFQDIFSFDLHGLQRIHYIDEGELGKYLFSASMTGTDKLVEVEKKLEKEMDALYKPNGRKPELNIELQQMKELHEEYGKWQRKLVEYEQLVETKQYITEELQALAHEKENVKRTIREIEAIITVQPLLLEEKKYTEFILELGEVEPFPTDGMKRYDALLAQLQPLQAQLMTYEKRQAELIQALQTIEIDESILMQEAIIRKLSKQREKYEHFMREREVLANSLLGYNKHMEHIKEKTGISAITTVDTSFQVKDRAKELEEKYRSLHVKKQQLDDSFSVARDELEQCEANVRHMQEKVLSDDERRLYEQKVQATGSMFHSPTFIQQSKEKHERLKQSMQKKHQQLILFLVPTCIVAMFLFGYGLLSTQLTLSLVSLVLIGMLLFLYGFMKKDRAEAVRESKRELQQLEQSDSSYEEQLKLQQDTQYRQLVEVEMFKYKQAERTYDNIVQKFEEWERQSFEIERETRQLCVEMNVPQTMSASQLSYIIQQVEEAKHTVHEWTAGKKKMELMDAFLDCFEKEVADIQMNISLREEDTLSILTLAVEKIEREKELSERRKVMESKIEEWAEQVTSLTLTTRHLEDELHDLMQKAEVTNEEAYRAKGKAKELYDDTMKSLSFLRTQISACSVEKDVYLGYNYDDELQTFEQAYVSLSEKEKAIHEQFATMKVQLEQMEQGKAYASLVHELEIKKAQVKEKIKRFGALAIAKQVLMETKQKYQEERLPHMMKYAEEYFRFLTDGEYVRIFAPLADQMFVIEHQDGQRFLATEVSQGTAEQLYLSLRFALAKTYESVEKYPLIIDDSFVNFDKKRTERAIMLLHEVAKERQVLFFTCHEHLLSLFQRETRTNL</sequence>
<dbReference type="Proteomes" id="UP000605259">
    <property type="component" value="Unassembled WGS sequence"/>
</dbReference>
<evidence type="ECO:0000259" key="3">
    <source>
        <dbReference type="Pfam" id="PF13514"/>
    </source>
</evidence>
<feature type="coiled-coil region" evidence="1">
    <location>
        <begin position="375"/>
        <end position="416"/>
    </location>
</feature>
<dbReference type="Gene3D" id="3.40.50.300">
    <property type="entry name" value="P-loop containing nucleotide triphosphate hydrolases"/>
    <property type="match status" value="2"/>
</dbReference>
<keyword evidence="2" id="KW-0472">Membrane</keyword>
<evidence type="ECO:0000313" key="4">
    <source>
        <dbReference type="EMBL" id="GGE72900.1"/>
    </source>
</evidence>
<dbReference type="AlphaFoldDB" id="A0A917ATE6"/>
<evidence type="ECO:0000313" key="5">
    <source>
        <dbReference type="Proteomes" id="UP000605259"/>
    </source>
</evidence>
<keyword evidence="2" id="KW-1133">Transmembrane helix</keyword>
<accession>A0A917ATE6</accession>
<feature type="transmembrane region" description="Helical" evidence="2">
    <location>
        <begin position="490"/>
        <end position="508"/>
    </location>
</feature>
<evidence type="ECO:0000256" key="2">
    <source>
        <dbReference type="SAM" id="Phobius"/>
    </source>
</evidence>
<feature type="transmembrane region" description="Helical" evidence="2">
    <location>
        <begin position="464"/>
        <end position="484"/>
    </location>
</feature>
<dbReference type="InterPro" id="IPR027417">
    <property type="entry name" value="P-loop_NTPase"/>
</dbReference>
<evidence type="ECO:0000256" key="1">
    <source>
        <dbReference type="SAM" id="Coils"/>
    </source>
</evidence>
<feature type="coiled-coil region" evidence="1">
    <location>
        <begin position="655"/>
        <end position="716"/>
    </location>
</feature>
<feature type="coiled-coil region" evidence="1">
    <location>
        <begin position="183"/>
        <end position="241"/>
    </location>
</feature>
<reference evidence="4" key="1">
    <citation type="journal article" date="2014" name="Int. J. Syst. Evol. Microbiol.">
        <title>Complete genome sequence of Corynebacterium casei LMG S-19264T (=DSM 44701T), isolated from a smear-ripened cheese.</title>
        <authorList>
            <consortium name="US DOE Joint Genome Institute (JGI-PGF)"/>
            <person name="Walter F."/>
            <person name="Albersmeier A."/>
            <person name="Kalinowski J."/>
            <person name="Ruckert C."/>
        </authorList>
    </citation>
    <scope>NUCLEOTIDE SEQUENCE</scope>
    <source>
        <strain evidence="4">CGMCC 1.12698</strain>
    </source>
</reference>
<keyword evidence="5" id="KW-1185">Reference proteome</keyword>
<proteinExistence type="predicted"/>
<organism evidence="4 5">
    <name type="scientific">Priestia taiwanensis</name>
    <dbReference type="NCBI Taxonomy" id="1347902"/>
    <lineage>
        <taxon>Bacteria</taxon>
        <taxon>Bacillati</taxon>
        <taxon>Bacillota</taxon>
        <taxon>Bacilli</taxon>
        <taxon>Bacillales</taxon>
        <taxon>Bacillaceae</taxon>
        <taxon>Priestia</taxon>
    </lineage>
</organism>